<dbReference type="PANTHER" id="PTHR47435">
    <property type="entry name" value="KELCH REPEAT PROTEIN (AFU_ORTHOLOGUE AFUA_5G12780)"/>
    <property type="match status" value="1"/>
</dbReference>
<evidence type="ECO:0000256" key="3">
    <source>
        <dbReference type="SAM" id="MobiDB-lite"/>
    </source>
</evidence>
<dbReference type="Proteomes" id="UP000018144">
    <property type="component" value="Unassembled WGS sequence"/>
</dbReference>
<proteinExistence type="predicted"/>
<feature type="region of interest" description="Disordered" evidence="3">
    <location>
        <begin position="532"/>
        <end position="555"/>
    </location>
</feature>
<evidence type="ECO:0000256" key="1">
    <source>
        <dbReference type="ARBA" id="ARBA00022737"/>
    </source>
</evidence>
<keyword evidence="7" id="KW-1185">Reference proteome</keyword>
<keyword evidence="4" id="KW-1133">Transmembrane helix</keyword>
<dbReference type="eggNOG" id="ENOG502RM13">
    <property type="taxonomic scope" value="Eukaryota"/>
</dbReference>
<dbReference type="GO" id="GO:0019760">
    <property type="term" value="P:glucosinolate metabolic process"/>
    <property type="evidence" value="ECO:0007669"/>
    <property type="project" value="UniProtKB-ARBA"/>
</dbReference>
<protein>
    <submittedName>
        <fullName evidence="6">Similar to tRNA wybutosine-synthesizing protein 2/3/4 acc. no. Q8W4K1</fullName>
    </submittedName>
</protein>
<accession>U4KUI2</accession>
<evidence type="ECO:0000313" key="7">
    <source>
        <dbReference type="Proteomes" id="UP000018144"/>
    </source>
</evidence>
<sequence>MAYRSLISLLLLLVLSEFTSGIRLERRDDSPTDVCARWSHQTAVVNGKIFIYGGQAKQQAGQKANTWNNNFLTLDLTGDWDVGSPKLKGLPIPSGPPPVANGYLWHNYDKLFLYGGLFSDAPVTLPPAFELWQYDIKGGKWSTSDYSVSDDSGSKEIQRAAEGAGVSVPGRSLGFYFSGHLDGYTTEGWSQSIARVYLKSLLEFDMDKKQFRNITKNGLEKFSVPERADGILVFVPWGNEGILLAIGGGNNETFSQMNIIDVYDVATKQWTKQSTDGPTPQYRVNPCAVVASAPDGSSHNIYFFGGQNLVPYLSQKQYDDMYILTIPAFKWILVDQSNQPVPPARAGHTCDLVGSQLIVIGGYTGPDLSCDAPGFYVFDASSLKWKTTYSSSMGGFPLDNGKNKNTYRVPQAVVDVVGGNPGGGAEVTKPLRVADPNSPIITADSNDYKYTTYVLGPTIAVSTAPDGTVTTSTIIPSADGPGPNIGAIVGGVVGGIFFIVGLVFAGAWVLYKRKIKELRAAAARVGTPAYSTKERGSMGTELPGGFTRESNGSSTDLNELHGEPTFWGVLLSPRRSLRVVNS</sequence>
<name>U4KUI2_PYROM</name>
<dbReference type="PANTHER" id="PTHR47435:SF4">
    <property type="entry name" value="KELCH REPEAT PROTEIN (AFU_ORTHOLOGUE AFUA_5G12780)"/>
    <property type="match status" value="1"/>
</dbReference>
<keyword evidence="1" id="KW-0677">Repeat</keyword>
<evidence type="ECO:0000256" key="4">
    <source>
        <dbReference type="SAM" id="Phobius"/>
    </source>
</evidence>
<feature type="chain" id="PRO_5005713210" evidence="5">
    <location>
        <begin position="22"/>
        <end position="582"/>
    </location>
</feature>
<dbReference type="STRING" id="1076935.U4KUI2"/>
<keyword evidence="2" id="KW-0408">Iron</keyword>
<keyword evidence="5" id="KW-0732">Signal</keyword>
<dbReference type="EMBL" id="HF935221">
    <property type="protein sequence ID" value="CCX04963.1"/>
    <property type="molecule type" value="Genomic_DNA"/>
</dbReference>
<dbReference type="SUPFAM" id="SSF50965">
    <property type="entry name" value="Galactose oxidase, central domain"/>
    <property type="match status" value="1"/>
</dbReference>
<dbReference type="InterPro" id="IPR015915">
    <property type="entry name" value="Kelch-typ_b-propeller"/>
</dbReference>
<dbReference type="Pfam" id="PF24681">
    <property type="entry name" value="Kelch_KLHDC2_KLHL20_DRC7"/>
    <property type="match status" value="1"/>
</dbReference>
<keyword evidence="4" id="KW-0472">Membrane</keyword>
<evidence type="ECO:0000256" key="2">
    <source>
        <dbReference type="ARBA" id="ARBA00023004"/>
    </source>
</evidence>
<dbReference type="Gene3D" id="2.120.10.80">
    <property type="entry name" value="Kelch-type beta propeller"/>
    <property type="match status" value="2"/>
</dbReference>
<feature type="signal peptide" evidence="5">
    <location>
        <begin position="1"/>
        <end position="21"/>
    </location>
</feature>
<dbReference type="AlphaFoldDB" id="U4KUI2"/>
<evidence type="ECO:0000256" key="5">
    <source>
        <dbReference type="SAM" id="SignalP"/>
    </source>
</evidence>
<evidence type="ECO:0000313" key="6">
    <source>
        <dbReference type="EMBL" id="CCX04963.1"/>
    </source>
</evidence>
<dbReference type="InterPro" id="IPR011043">
    <property type="entry name" value="Gal_Oxase/kelch_b-propeller"/>
</dbReference>
<keyword evidence="4" id="KW-0812">Transmembrane</keyword>
<gene>
    <name evidence="6" type="ORF">PCON_04103</name>
</gene>
<reference evidence="6 7" key="1">
    <citation type="journal article" date="2013" name="PLoS Genet.">
        <title>The genome and development-dependent transcriptomes of Pyronema confluens: a window into fungal evolution.</title>
        <authorList>
            <person name="Traeger S."/>
            <person name="Altegoer F."/>
            <person name="Freitag M."/>
            <person name="Gabaldon T."/>
            <person name="Kempken F."/>
            <person name="Kumar A."/>
            <person name="Marcet-Houben M."/>
            <person name="Poggeler S."/>
            <person name="Stajich J.E."/>
            <person name="Nowrousian M."/>
        </authorList>
    </citation>
    <scope>NUCLEOTIDE SEQUENCE [LARGE SCALE GENOMIC DNA]</scope>
    <source>
        <strain evidence="7">CBS 100304</strain>
        <tissue evidence="6">Vegetative mycelium</tissue>
    </source>
</reference>
<feature type="transmembrane region" description="Helical" evidence="4">
    <location>
        <begin position="485"/>
        <end position="511"/>
    </location>
</feature>
<dbReference type="OMA" id="ATFTQMN"/>
<organism evidence="6 7">
    <name type="scientific">Pyronema omphalodes (strain CBS 100304)</name>
    <name type="common">Pyronema confluens</name>
    <dbReference type="NCBI Taxonomy" id="1076935"/>
    <lineage>
        <taxon>Eukaryota</taxon>
        <taxon>Fungi</taxon>
        <taxon>Dikarya</taxon>
        <taxon>Ascomycota</taxon>
        <taxon>Pezizomycotina</taxon>
        <taxon>Pezizomycetes</taxon>
        <taxon>Pezizales</taxon>
        <taxon>Pyronemataceae</taxon>
        <taxon>Pyronema</taxon>
    </lineage>
</organism>
<dbReference type="OrthoDB" id="10251809at2759"/>